<evidence type="ECO:0000256" key="7">
    <source>
        <dbReference type="SAM" id="Coils"/>
    </source>
</evidence>
<dbReference type="Pfam" id="PF02518">
    <property type="entry name" value="HATPase_c"/>
    <property type="match status" value="1"/>
</dbReference>
<keyword evidence="5" id="KW-0418">Kinase</keyword>
<dbReference type="SMART" id="SM00388">
    <property type="entry name" value="HisKA"/>
    <property type="match status" value="1"/>
</dbReference>
<dbReference type="InterPro" id="IPR004358">
    <property type="entry name" value="Sig_transdc_His_kin-like_C"/>
</dbReference>
<evidence type="ECO:0000256" key="5">
    <source>
        <dbReference type="ARBA" id="ARBA00022777"/>
    </source>
</evidence>
<gene>
    <name evidence="10" type="ORF">ACFQ4E_17660</name>
</gene>
<evidence type="ECO:0000256" key="4">
    <source>
        <dbReference type="ARBA" id="ARBA00022679"/>
    </source>
</evidence>
<dbReference type="InterPro" id="IPR036097">
    <property type="entry name" value="HisK_dim/P_sf"/>
</dbReference>
<dbReference type="InterPro" id="IPR003661">
    <property type="entry name" value="HisK_dim/P_dom"/>
</dbReference>
<dbReference type="PROSITE" id="PS50110">
    <property type="entry name" value="RESPONSE_REGULATORY"/>
    <property type="match status" value="1"/>
</dbReference>
<keyword evidence="7" id="KW-0175">Coiled coil</keyword>
<dbReference type="CDD" id="cd00082">
    <property type="entry name" value="HisKA"/>
    <property type="match status" value="1"/>
</dbReference>
<sequence>MSLINPRDALERQNEKLLKITESLMRRVEYQTAQSGAAYSQFERAALLEKRVRQRTEELERTLDLLHESNAQLARATAEAESARRDLADAIETVDEGFAFFDPEDRLILCNSRFCRDFRELQPVLKPGLSFDDYVDRISRARQLVRPEGTSPEAWARERRARHADRHVMFTVELEGDRWLQVSEHRTSQGGTVMLQTDVTDIVRLERQERARLIDKQARLVRATLDHLDQGVAIFDEEKRLLGWNRRLGTLLALDARYLRIGTEFDGLLAQLRRSARFADSGDMARFRAWAEAESTGPRGPIDFEIRQGPRQVLHVFGRGMPDNGFVLSVTDVTLERSAAERLAQINEELEQRVVARTLDLEDALATAERANASKNRFVAAASHDLLQPLSAAKLYISGLADRLTEPRDQAVLQKAETALSSAEGLIDALLDISKLESEGLSFDIRPVALREIFGPLRDEMAVLAERKGLQLRVVDSALWVESDPSYLRRVAQNLISNAIRYTETGRVLVGARRVGGAARIEVHDTGPGIAEADQQTIFEEFKRLGATGSGGGSEGLGLGLAIVDRACARLGHPLALRSQPGRGSCFSVRVPVVDEAVGRPTPIHRRPGARRSDVAGLVVMAVENEPDLRRALALLVESWGVDMIEAEDAESAEALLADLGIVPDALLLDQRLGSGVTGTELYARLRSRYGPIPAMVISADRSPDLASACKSLGLTLLRKPVDPNALSLFLESVAEAL</sequence>
<feature type="domain" description="Histidine kinase" evidence="8">
    <location>
        <begin position="381"/>
        <end position="595"/>
    </location>
</feature>
<keyword evidence="3 6" id="KW-0597">Phosphoprotein</keyword>
<reference evidence="11" key="1">
    <citation type="journal article" date="2019" name="Int. J. Syst. Evol. Microbiol.">
        <title>The Global Catalogue of Microorganisms (GCM) 10K type strain sequencing project: providing services to taxonomists for standard genome sequencing and annotation.</title>
        <authorList>
            <consortium name="The Broad Institute Genomics Platform"/>
            <consortium name="The Broad Institute Genome Sequencing Center for Infectious Disease"/>
            <person name="Wu L."/>
            <person name="Ma J."/>
        </authorList>
    </citation>
    <scope>NUCLEOTIDE SEQUENCE [LARGE SCALE GENOMIC DNA]</scope>
    <source>
        <strain evidence="11">CCUG 62953</strain>
    </source>
</reference>
<dbReference type="InterPro" id="IPR035965">
    <property type="entry name" value="PAS-like_dom_sf"/>
</dbReference>
<protein>
    <recommendedName>
        <fullName evidence="2">histidine kinase</fullName>
        <ecNumber evidence="2">2.7.13.3</ecNumber>
    </recommendedName>
</protein>
<dbReference type="PRINTS" id="PR00344">
    <property type="entry name" value="BCTRLSENSOR"/>
</dbReference>
<evidence type="ECO:0000259" key="8">
    <source>
        <dbReference type="PROSITE" id="PS50109"/>
    </source>
</evidence>
<evidence type="ECO:0000313" key="10">
    <source>
        <dbReference type="EMBL" id="MFD1344262.1"/>
    </source>
</evidence>
<dbReference type="Gene3D" id="3.30.450.20">
    <property type="entry name" value="PAS domain"/>
    <property type="match status" value="2"/>
</dbReference>
<accession>A0ABW3ZM82</accession>
<dbReference type="InterPro" id="IPR036890">
    <property type="entry name" value="HATPase_C_sf"/>
</dbReference>
<dbReference type="PROSITE" id="PS50109">
    <property type="entry name" value="HIS_KIN"/>
    <property type="match status" value="1"/>
</dbReference>
<evidence type="ECO:0000256" key="6">
    <source>
        <dbReference type="PROSITE-ProRule" id="PRU00169"/>
    </source>
</evidence>
<proteinExistence type="predicted"/>
<dbReference type="PANTHER" id="PTHR43047">
    <property type="entry name" value="TWO-COMPONENT HISTIDINE PROTEIN KINASE"/>
    <property type="match status" value="1"/>
</dbReference>
<dbReference type="Proteomes" id="UP001597135">
    <property type="component" value="Unassembled WGS sequence"/>
</dbReference>
<dbReference type="EMBL" id="JBHTMU010000043">
    <property type="protein sequence ID" value="MFD1344262.1"/>
    <property type="molecule type" value="Genomic_DNA"/>
</dbReference>
<feature type="modified residue" description="4-aspartylphosphate" evidence="6">
    <location>
        <position position="670"/>
    </location>
</feature>
<dbReference type="InterPro" id="IPR003594">
    <property type="entry name" value="HATPase_dom"/>
</dbReference>
<keyword evidence="11" id="KW-1185">Reference proteome</keyword>
<dbReference type="SUPFAM" id="SSF55874">
    <property type="entry name" value="ATPase domain of HSP90 chaperone/DNA topoisomerase II/histidine kinase"/>
    <property type="match status" value="1"/>
</dbReference>
<dbReference type="Gene3D" id="3.30.565.10">
    <property type="entry name" value="Histidine kinase-like ATPase, C-terminal domain"/>
    <property type="match status" value="1"/>
</dbReference>
<dbReference type="SUPFAM" id="SSF47384">
    <property type="entry name" value="Homodimeric domain of signal transducing histidine kinase"/>
    <property type="match status" value="1"/>
</dbReference>
<comment type="catalytic activity">
    <reaction evidence="1">
        <text>ATP + protein L-histidine = ADP + protein N-phospho-L-histidine.</text>
        <dbReference type="EC" id="2.7.13.3"/>
    </reaction>
</comment>
<name>A0ABW3ZM82_9RHOB</name>
<evidence type="ECO:0000256" key="2">
    <source>
        <dbReference type="ARBA" id="ARBA00012438"/>
    </source>
</evidence>
<keyword evidence="4" id="KW-0808">Transferase</keyword>
<dbReference type="InterPro" id="IPR001789">
    <property type="entry name" value="Sig_transdc_resp-reg_receiver"/>
</dbReference>
<dbReference type="SUPFAM" id="SSF52172">
    <property type="entry name" value="CheY-like"/>
    <property type="match status" value="1"/>
</dbReference>
<evidence type="ECO:0000313" key="11">
    <source>
        <dbReference type="Proteomes" id="UP001597135"/>
    </source>
</evidence>
<dbReference type="Gene3D" id="1.10.287.130">
    <property type="match status" value="1"/>
</dbReference>
<dbReference type="SMART" id="SM00387">
    <property type="entry name" value="HATPase_c"/>
    <property type="match status" value="1"/>
</dbReference>
<comment type="caution">
    <text evidence="10">The sequence shown here is derived from an EMBL/GenBank/DDBJ whole genome shotgun (WGS) entry which is preliminary data.</text>
</comment>
<organism evidence="10 11">
    <name type="scientific">Litorisediminicola beolgyonensis</name>
    <dbReference type="NCBI Taxonomy" id="1173614"/>
    <lineage>
        <taxon>Bacteria</taxon>
        <taxon>Pseudomonadati</taxon>
        <taxon>Pseudomonadota</taxon>
        <taxon>Alphaproteobacteria</taxon>
        <taxon>Rhodobacterales</taxon>
        <taxon>Paracoccaceae</taxon>
        <taxon>Litorisediminicola</taxon>
    </lineage>
</organism>
<dbReference type="CDD" id="cd00156">
    <property type="entry name" value="REC"/>
    <property type="match status" value="1"/>
</dbReference>
<dbReference type="Gene3D" id="3.40.50.2300">
    <property type="match status" value="1"/>
</dbReference>
<dbReference type="Pfam" id="PF12860">
    <property type="entry name" value="PAS_7"/>
    <property type="match status" value="2"/>
</dbReference>
<evidence type="ECO:0000256" key="1">
    <source>
        <dbReference type="ARBA" id="ARBA00000085"/>
    </source>
</evidence>
<dbReference type="EC" id="2.7.13.3" evidence="2"/>
<dbReference type="InterPro" id="IPR005467">
    <property type="entry name" value="His_kinase_dom"/>
</dbReference>
<dbReference type="InterPro" id="IPR011006">
    <property type="entry name" value="CheY-like_superfamily"/>
</dbReference>
<dbReference type="CDD" id="cd00075">
    <property type="entry name" value="HATPase"/>
    <property type="match status" value="1"/>
</dbReference>
<feature type="coiled-coil region" evidence="7">
    <location>
        <begin position="56"/>
        <end position="93"/>
    </location>
</feature>
<dbReference type="SMART" id="SM00448">
    <property type="entry name" value="REC"/>
    <property type="match status" value="1"/>
</dbReference>
<dbReference type="PANTHER" id="PTHR43047:SF9">
    <property type="entry name" value="HISTIDINE KINASE"/>
    <property type="match status" value="1"/>
</dbReference>
<evidence type="ECO:0000256" key="3">
    <source>
        <dbReference type="ARBA" id="ARBA00022553"/>
    </source>
</evidence>
<dbReference type="Pfam" id="PF00512">
    <property type="entry name" value="HisKA"/>
    <property type="match status" value="1"/>
</dbReference>
<feature type="domain" description="Response regulatory" evidence="9">
    <location>
        <begin position="619"/>
        <end position="735"/>
    </location>
</feature>
<dbReference type="RefSeq" id="WP_386805846.1">
    <property type="nucleotide sequence ID" value="NZ_JBHTMU010000043.1"/>
</dbReference>
<evidence type="ECO:0000259" key="9">
    <source>
        <dbReference type="PROSITE" id="PS50110"/>
    </source>
</evidence>
<dbReference type="SUPFAM" id="SSF55785">
    <property type="entry name" value="PYP-like sensor domain (PAS domain)"/>
    <property type="match status" value="1"/>
</dbReference>
<dbReference type="Pfam" id="PF00072">
    <property type="entry name" value="Response_reg"/>
    <property type="match status" value="1"/>
</dbReference>